<gene>
    <name evidence="1" type="ORF">Ahy_B05g078866</name>
</gene>
<keyword evidence="2" id="KW-1185">Reference proteome</keyword>
<dbReference type="Proteomes" id="UP000289738">
    <property type="component" value="Chromosome B05"/>
</dbReference>
<dbReference type="PANTHER" id="PTHR36048">
    <property type="entry name" value="RIBOSOME MATURATION FACTOR"/>
    <property type="match status" value="1"/>
</dbReference>
<dbReference type="PANTHER" id="PTHR36048:SF1">
    <property type="entry name" value="RIBOSOME MATURATION FACTOR"/>
    <property type="match status" value="1"/>
</dbReference>
<dbReference type="EMBL" id="SDMP01000015">
    <property type="protein sequence ID" value="RYR10410.1"/>
    <property type="molecule type" value="Genomic_DNA"/>
</dbReference>
<evidence type="ECO:0000313" key="2">
    <source>
        <dbReference type="Proteomes" id="UP000289738"/>
    </source>
</evidence>
<organism evidence="1 2">
    <name type="scientific">Arachis hypogaea</name>
    <name type="common">Peanut</name>
    <dbReference type="NCBI Taxonomy" id="3818"/>
    <lineage>
        <taxon>Eukaryota</taxon>
        <taxon>Viridiplantae</taxon>
        <taxon>Streptophyta</taxon>
        <taxon>Embryophyta</taxon>
        <taxon>Tracheophyta</taxon>
        <taxon>Spermatophyta</taxon>
        <taxon>Magnoliopsida</taxon>
        <taxon>eudicotyledons</taxon>
        <taxon>Gunneridae</taxon>
        <taxon>Pentapetalae</taxon>
        <taxon>rosids</taxon>
        <taxon>fabids</taxon>
        <taxon>Fabales</taxon>
        <taxon>Fabaceae</taxon>
        <taxon>Papilionoideae</taxon>
        <taxon>50 kb inversion clade</taxon>
        <taxon>dalbergioids sensu lato</taxon>
        <taxon>Dalbergieae</taxon>
        <taxon>Pterocarpus clade</taxon>
        <taxon>Arachis</taxon>
    </lineage>
</organism>
<name>A0A444Z8C6_ARAHY</name>
<protein>
    <submittedName>
        <fullName evidence="1">Uncharacterized protein</fullName>
    </submittedName>
</protein>
<dbReference type="AlphaFoldDB" id="A0A444Z8C6"/>
<sequence length="62" mass="7229">MSRREYALVRKKQETMAAKPLTTEAIALTEKKMDMTLDDIIKMSKNKKTRKQRRVPVKHGPT</sequence>
<proteinExistence type="predicted"/>
<evidence type="ECO:0000313" key="1">
    <source>
        <dbReference type="EMBL" id="RYR10410.1"/>
    </source>
</evidence>
<accession>A0A444Z8C6</accession>
<reference evidence="1 2" key="1">
    <citation type="submission" date="2019-01" db="EMBL/GenBank/DDBJ databases">
        <title>Sequencing of cultivated peanut Arachis hypogaea provides insights into genome evolution and oil improvement.</title>
        <authorList>
            <person name="Chen X."/>
        </authorList>
    </citation>
    <scope>NUCLEOTIDE SEQUENCE [LARGE SCALE GENOMIC DNA]</scope>
    <source>
        <strain evidence="2">cv. Fuhuasheng</strain>
        <tissue evidence="1">Leaves</tissue>
    </source>
</reference>
<comment type="caution">
    <text evidence="1">The sequence shown here is derived from an EMBL/GenBank/DDBJ whole genome shotgun (WGS) entry which is preliminary data.</text>
</comment>